<accession>A0A9W6ET19</accession>
<dbReference type="InterPro" id="IPR003180">
    <property type="entry name" value="MPG"/>
</dbReference>
<dbReference type="GO" id="GO:0003677">
    <property type="term" value="F:DNA binding"/>
    <property type="evidence" value="ECO:0007669"/>
    <property type="project" value="InterPro"/>
</dbReference>
<dbReference type="Gene3D" id="3.10.300.10">
    <property type="entry name" value="Methylpurine-DNA glycosylase (MPG)"/>
    <property type="match status" value="1"/>
</dbReference>
<reference evidence="6" key="1">
    <citation type="submission" date="2022-07" db="EMBL/GenBank/DDBJ databases">
        <authorList>
            <person name="Kouya T."/>
            <person name="Ishiyama Y."/>
        </authorList>
    </citation>
    <scope>NUCLEOTIDE SEQUENCE</scope>
    <source>
        <strain evidence="6">WR16-4</strain>
    </source>
</reference>
<dbReference type="GO" id="GO:0006284">
    <property type="term" value="P:base-excision repair"/>
    <property type="evidence" value="ECO:0007669"/>
    <property type="project" value="InterPro"/>
</dbReference>
<dbReference type="Pfam" id="PF02245">
    <property type="entry name" value="Pur_DNA_glyco"/>
    <property type="match status" value="1"/>
</dbReference>
<proteinExistence type="inferred from homology"/>
<dbReference type="EC" id="3.2.2.-" evidence="5"/>
<evidence type="ECO:0000256" key="1">
    <source>
        <dbReference type="ARBA" id="ARBA00009232"/>
    </source>
</evidence>
<protein>
    <recommendedName>
        <fullName evidence="5">Putative 3-methyladenine DNA glycosylase</fullName>
        <ecNumber evidence="5">3.2.2.-</ecNumber>
    </recommendedName>
</protein>
<dbReference type="RefSeq" id="WP_286136390.1">
    <property type="nucleotide sequence ID" value="NZ_BRPL01000002.1"/>
</dbReference>
<dbReference type="EMBL" id="BRPL01000002">
    <property type="protein sequence ID" value="GLB46928.1"/>
    <property type="molecule type" value="Genomic_DNA"/>
</dbReference>
<dbReference type="CDD" id="cd00540">
    <property type="entry name" value="AAG"/>
    <property type="match status" value="1"/>
</dbReference>
<name>A0A9W6ET19_9LACO</name>
<comment type="caution">
    <text evidence="6">The sequence shown here is derived from an EMBL/GenBank/DDBJ whole genome shotgun (WGS) entry which is preliminary data.</text>
</comment>
<dbReference type="NCBIfam" id="TIGR00567">
    <property type="entry name" value="3mg"/>
    <property type="match status" value="1"/>
</dbReference>
<keyword evidence="3 5" id="KW-0378">Hydrolase</keyword>
<evidence type="ECO:0000256" key="4">
    <source>
        <dbReference type="ARBA" id="ARBA00023204"/>
    </source>
</evidence>
<dbReference type="FunFam" id="3.10.300.10:FF:000001">
    <property type="entry name" value="Putative 3-methyladenine DNA glycosylase"/>
    <property type="match status" value="1"/>
</dbReference>
<keyword evidence="2 5" id="KW-0227">DNA damage</keyword>
<dbReference type="GO" id="GO:0003905">
    <property type="term" value="F:alkylbase DNA N-glycosylase activity"/>
    <property type="evidence" value="ECO:0007669"/>
    <property type="project" value="InterPro"/>
</dbReference>
<evidence type="ECO:0000256" key="3">
    <source>
        <dbReference type="ARBA" id="ARBA00022801"/>
    </source>
</evidence>
<dbReference type="AlphaFoldDB" id="A0A9W6ET19"/>
<organism evidence="6 7">
    <name type="scientific">Philodulcilactobacillus myokoensis</name>
    <dbReference type="NCBI Taxonomy" id="2929573"/>
    <lineage>
        <taxon>Bacteria</taxon>
        <taxon>Bacillati</taxon>
        <taxon>Bacillota</taxon>
        <taxon>Bacilli</taxon>
        <taxon>Lactobacillales</taxon>
        <taxon>Lactobacillaceae</taxon>
        <taxon>Philodulcilactobacillus</taxon>
    </lineage>
</organism>
<evidence type="ECO:0000313" key="6">
    <source>
        <dbReference type="EMBL" id="GLB46928.1"/>
    </source>
</evidence>
<reference evidence="6" key="2">
    <citation type="journal article" date="2023" name="PLoS ONE">
        <title>Philodulcilactobacillus myokoensis gen. nov., sp. nov., a fructophilic, acidophilic, and agar-phobic lactic acid bacterium isolated from fermented vegetable extracts.</title>
        <authorList>
            <person name="Kouya T."/>
            <person name="Ishiyama Y."/>
            <person name="Ohashi S."/>
            <person name="Kumakubo R."/>
            <person name="Yamazaki T."/>
            <person name="Otaki T."/>
        </authorList>
    </citation>
    <scope>NUCLEOTIDE SEQUENCE</scope>
    <source>
        <strain evidence="6">WR16-4</strain>
    </source>
</reference>
<dbReference type="Proteomes" id="UP001144204">
    <property type="component" value="Unassembled WGS sequence"/>
</dbReference>
<sequence length="212" mass="24184">MKQVKNFLESKSTDQIARDLLGKRIIYHHNGKIVSSFIVETEAYMGVIDRAAHSYQGLKTKRSSALFRRPGTIYIFTIWGRNLLNFITQRKGIPEGVLIRAVEPELGLDIMERNRHQKGFNITNGPGKLTEAMGIDLKLNLKMLNQSNLSLDLIHCKRPKSIKATSRIGVPNKGKWTDAKLRYIVLNNPYVSQMKKRDMDLNQYGWKSGGIK</sequence>
<evidence type="ECO:0000256" key="5">
    <source>
        <dbReference type="HAMAP-Rule" id="MF_00527"/>
    </source>
</evidence>
<dbReference type="InterPro" id="IPR011034">
    <property type="entry name" value="Formyl_transferase-like_C_sf"/>
</dbReference>
<comment type="similarity">
    <text evidence="1 5">Belongs to the DNA glycosylase MPG family.</text>
</comment>
<evidence type="ECO:0000313" key="7">
    <source>
        <dbReference type="Proteomes" id="UP001144204"/>
    </source>
</evidence>
<evidence type="ECO:0000256" key="2">
    <source>
        <dbReference type="ARBA" id="ARBA00022763"/>
    </source>
</evidence>
<dbReference type="PANTHER" id="PTHR10429">
    <property type="entry name" value="DNA-3-METHYLADENINE GLYCOSYLASE"/>
    <property type="match status" value="1"/>
</dbReference>
<keyword evidence="7" id="KW-1185">Reference proteome</keyword>
<keyword evidence="4 5" id="KW-0234">DNA repair</keyword>
<dbReference type="SUPFAM" id="SSF50486">
    <property type="entry name" value="FMT C-terminal domain-like"/>
    <property type="match status" value="1"/>
</dbReference>
<gene>
    <name evidence="6" type="ORF">WR164_09070</name>
</gene>
<dbReference type="InterPro" id="IPR036995">
    <property type="entry name" value="MPG_sf"/>
</dbReference>
<dbReference type="PANTHER" id="PTHR10429:SF0">
    <property type="entry name" value="DNA-3-METHYLADENINE GLYCOSYLASE"/>
    <property type="match status" value="1"/>
</dbReference>
<dbReference type="HAMAP" id="MF_00527">
    <property type="entry name" value="3MGH"/>
    <property type="match status" value="1"/>
</dbReference>